<accession>A0ABR6HMS3</accession>
<proteinExistence type="predicted"/>
<dbReference type="InterPro" id="IPR050445">
    <property type="entry name" value="Bact_polysacc_biosynth/exp"/>
</dbReference>
<evidence type="ECO:0000256" key="2">
    <source>
        <dbReference type="ARBA" id="ARBA00022475"/>
    </source>
</evidence>
<dbReference type="SUPFAM" id="SSF52540">
    <property type="entry name" value="P-loop containing nucleoside triphosphate hydrolases"/>
    <property type="match status" value="1"/>
</dbReference>
<evidence type="ECO:0000256" key="7">
    <source>
        <dbReference type="ARBA" id="ARBA00023136"/>
    </source>
</evidence>
<evidence type="ECO:0000256" key="1">
    <source>
        <dbReference type="ARBA" id="ARBA00004651"/>
    </source>
</evidence>
<evidence type="ECO:0000259" key="11">
    <source>
        <dbReference type="Pfam" id="PF13807"/>
    </source>
</evidence>
<name>A0ABR6HMS3_9RHOB</name>
<reference evidence="12 13" key="1">
    <citation type="submission" date="2020-08" db="EMBL/GenBank/DDBJ databases">
        <title>Genomic Encyclopedia of Type Strains, Phase III (KMG-III): the genomes of soil and plant-associated and newly described type strains.</title>
        <authorList>
            <person name="Whitman W."/>
        </authorList>
    </citation>
    <scope>NUCLEOTIDE SEQUENCE [LARGE SCALE GENOMIC DNA]</scope>
    <source>
        <strain evidence="12 13">CECT 8572</strain>
    </source>
</reference>
<keyword evidence="3 9" id="KW-0812">Transmembrane</keyword>
<dbReference type="Gene3D" id="3.40.50.300">
    <property type="entry name" value="P-loop containing nucleotide triphosphate hydrolases"/>
    <property type="match status" value="1"/>
</dbReference>
<comment type="caution">
    <text evidence="12">The sequence shown here is derived from an EMBL/GenBank/DDBJ whole genome shotgun (WGS) entry which is preliminary data.</text>
</comment>
<feature type="transmembrane region" description="Helical" evidence="9">
    <location>
        <begin position="39"/>
        <end position="56"/>
    </location>
</feature>
<evidence type="ECO:0000259" key="10">
    <source>
        <dbReference type="Pfam" id="PF02706"/>
    </source>
</evidence>
<dbReference type="EMBL" id="JACIBX010000004">
    <property type="protein sequence ID" value="MBB3711871.1"/>
    <property type="molecule type" value="Genomic_DNA"/>
</dbReference>
<evidence type="ECO:0000313" key="13">
    <source>
        <dbReference type="Proteomes" id="UP000576152"/>
    </source>
</evidence>
<dbReference type="RefSeq" id="WP_183471318.1">
    <property type="nucleotide sequence ID" value="NZ_JACIBX010000004.1"/>
</dbReference>
<dbReference type="InterPro" id="IPR027417">
    <property type="entry name" value="P-loop_NTPase"/>
</dbReference>
<feature type="coiled-coil region" evidence="8">
    <location>
        <begin position="246"/>
        <end position="295"/>
    </location>
</feature>
<gene>
    <name evidence="12" type="ORF">FHS00_001447</name>
</gene>
<evidence type="ECO:0000256" key="3">
    <source>
        <dbReference type="ARBA" id="ARBA00022692"/>
    </source>
</evidence>
<organism evidence="12 13">
    <name type="scientific">Limimaricola variabilis</name>
    <dbReference type="NCBI Taxonomy" id="1492771"/>
    <lineage>
        <taxon>Bacteria</taxon>
        <taxon>Pseudomonadati</taxon>
        <taxon>Pseudomonadota</taxon>
        <taxon>Alphaproteobacteria</taxon>
        <taxon>Rhodobacterales</taxon>
        <taxon>Paracoccaceae</taxon>
        <taxon>Limimaricola</taxon>
    </lineage>
</organism>
<protein>
    <submittedName>
        <fullName evidence="12">Uncharacterized protein involved in exopolysaccharide biosynthesis/Mrp family chromosome partitioning ATPase</fullName>
    </submittedName>
</protein>
<evidence type="ECO:0000256" key="5">
    <source>
        <dbReference type="ARBA" id="ARBA00022840"/>
    </source>
</evidence>
<keyword evidence="7 9" id="KW-0472">Membrane</keyword>
<dbReference type="CDD" id="cd05387">
    <property type="entry name" value="BY-kinase"/>
    <property type="match status" value="1"/>
</dbReference>
<keyword evidence="13" id="KW-1185">Reference proteome</keyword>
<feature type="domain" description="Tyrosine-protein kinase G-rich" evidence="11">
    <location>
        <begin position="415"/>
        <end position="488"/>
    </location>
</feature>
<comment type="subcellular location">
    <subcellularLocation>
        <location evidence="1">Cell membrane</location>
        <topology evidence="1">Multi-pass membrane protein</topology>
    </subcellularLocation>
</comment>
<keyword evidence="5" id="KW-0067">ATP-binding</keyword>
<feature type="coiled-coil region" evidence="8">
    <location>
        <begin position="384"/>
        <end position="435"/>
    </location>
</feature>
<dbReference type="InterPro" id="IPR032807">
    <property type="entry name" value="GNVR"/>
</dbReference>
<evidence type="ECO:0000256" key="6">
    <source>
        <dbReference type="ARBA" id="ARBA00022989"/>
    </source>
</evidence>
<keyword evidence="4" id="KW-0547">Nucleotide-binding</keyword>
<dbReference type="InterPro" id="IPR003856">
    <property type="entry name" value="LPS_length_determ_N"/>
</dbReference>
<evidence type="ECO:0000256" key="9">
    <source>
        <dbReference type="SAM" id="Phobius"/>
    </source>
</evidence>
<feature type="domain" description="Polysaccharide chain length determinant N-terminal" evidence="10">
    <location>
        <begin position="24"/>
        <end position="115"/>
    </location>
</feature>
<keyword evidence="6 9" id="KW-1133">Transmembrane helix</keyword>
<dbReference type="Pfam" id="PF02706">
    <property type="entry name" value="Wzz"/>
    <property type="match status" value="1"/>
</dbReference>
<dbReference type="Pfam" id="PF13807">
    <property type="entry name" value="GNVR"/>
    <property type="match status" value="1"/>
</dbReference>
<evidence type="ECO:0000313" key="12">
    <source>
        <dbReference type="EMBL" id="MBB3711871.1"/>
    </source>
</evidence>
<evidence type="ECO:0000256" key="4">
    <source>
        <dbReference type="ARBA" id="ARBA00022741"/>
    </source>
</evidence>
<dbReference type="PANTHER" id="PTHR32309:SF13">
    <property type="entry name" value="FERRIC ENTEROBACTIN TRANSPORT PROTEIN FEPE"/>
    <property type="match status" value="1"/>
</dbReference>
<evidence type="ECO:0000256" key="8">
    <source>
        <dbReference type="SAM" id="Coils"/>
    </source>
</evidence>
<dbReference type="Proteomes" id="UP000576152">
    <property type="component" value="Unassembled WGS sequence"/>
</dbReference>
<keyword evidence="2" id="KW-1003">Cell membrane</keyword>
<sequence length="748" mass="81834">MEQRLTSARPLARPVDNTQFDDDGIDLGALFAALWRKKWIVLACMLLGALLANVMVSRQTPLYTAQSSLMLDPRTVRVMAQESVVSDPDLNDGLMESAVAVLMSNLLLEEVIDSLEPELLAPLDPANAPEAAPGPIDALRGAIGGLLDRVRPQPEADAGTEVAAVPPANALSPEEQRRRHLVGEIRRSTRIWRSGDSYVIKISVETISPEIAARLANQIAVQYIARSLRDRGETMRAATTWLGQRAEDLRRQLEQAETRVEEARAAQLSGDGISLEAITQQQMQLNTQLAMAQADTATALGRHNEIARVIERDGIDAAAELVSSPFVLTLRQDLSQLRRQDSDLSSLYGPEHPERQRIAAQIELIDRDMRREIGAIVAGLNNDLAVARARESALRDSLAALEDRQASVSQASIELRQLEREADSARRTYEDALARFNETRTVEQFQSPDARLVERAVVPGGPSAPRPKLMTVFGGVVGFSIGLVLAFLAVFMRRGFGLPREVERATGVRVLAALPRGRWRGCDRMLEALARSPHQVFADRIRQLRAVLNGPRGERPPRSVLFTSPLAGDGKTCTALAFAFLEAKAGRRVLLLDLDMRRSPLRRALELAGGDDLPAYLQGRCSLDAAIRSLPDQGFDLLTTLTPAPLPGGELTPGAVRALLEELGRRYDRVVIDAPPLLSGSESLICCGEAEAVLLALRHRATTAGQLRDALQRLRDMQIEPAGLVMTMTDLREEGVRHAAEYSYVHGA</sequence>
<keyword evidence="8" id="KW-0175">Coiled coil</keyword>
<dbReference type="PANTHER" id="PTHR32309">
    <property type="entry name" value="TYROSINE-PROTEIN KINASE"/>
    <property type="match status" value="1"/>
</dbReference>
<dbReference type="InterPro" id="IPR005702">
    <property type="entry name" value="Wzc-like_C"/>
</dbReference>
<feature type="transmembrane region" description="Helical" evidence="9">
    <location>
        <begin position="469"/>
        <end position="491"/>
    </location>
</feature>